<dbReference type="RefSeq" id="WP_072311260.1">
    <property type="nucleotide sequence ID" value="NZ_FPIW01000005.1"/>
</dbReference>
<accession>A0AA94HQU0</accession>
<evidence type="ECO:0000313" key="1">
    <source>
        <dbReference type="EMBL" id="SFW22868.1"/>
    </source>
</evidence>
<organism evidence="1 2">
    <name type="scientific">Desulfovibrio desulfuricans</name>
    <dbReference type="NCBI Taxonomy" id="876"/>
    <lineage>
        <taxon>Bacteria</taxon>
        <taxon>Pseudomonadati</taxon>
        <taxon>Thermodesulfobacteriota</taxon>
        <taxon>Desulfovibrionia</taxon>
        <taxon>Desulfovibrionales</taxon>
        <taxon>Desulfovibrionaceae</taxon>
        <taxon>Desulfovibrio</taxon>
    </lineage>
</organism>
<gene>
    <name evidence="1" type="ORF">SAMN02910291_00468</name>
</gene>
<dbReference type="InterPro" id="IPR048922">
    <property type="entry name" value="Bbp16"/>
</dbReference>
<proteinExistence type="predicted"/>
<dbReference type="Pfam" id="PF21190">
    <property type="entry name" value="Bbp16"/>
    <property type="match status" value="1"/>
</dbReference>
<name>A0AA94HQU0_DESDE</name>
<dbReference type="AlphaFoldDB" id="A0AA94HQU0"/>
<dbReference type="Gene3D" id="2.60.120.1110">
    <property type="match status" value="1"/>
</dbReference>
<dbReference type="EMBL" id="FPIW01000005">
    <property type="protein sequence ID" value="SFW22868.1"/>
    <property type="molecule type" value="Genomic_DNA"/>
</dbReference>
<sequence length="145" mass="15078">MLLDSNLILMDSTPVLGAAVTGPAVALTSFLIPGRAEPIPICAKVAGEDFAGGTSITFKLTQSDTEAGTYTDVPGSTVTVALDDLTVGKAIGWRFLPRGASKPWLKMVVTPSGTFTAGKIFGAIVREDDLPYEAGMYIDKGVVQG</sequence>
<reference evidence="2" key="1">
    <citation type="submission" date="2016-11" db="EMBL/GenBank/DDBJ databases">
        <authorList>
            <person name="Jaros S."/>
            <person name="Januszkiewicz K."/>
            <person name="Wedrychowicz H."/>
        </authorList>
    </citation>
    <scope>NUCLEOTIDE SEQUENCE [LARGE SCALE GENOMIC DNA]</scope>
    <source>
        <strain evidence="2">DSM 7057</strain>
    </source>
</reference>
<protein>
    <submittedName>
        <fullName evidence="1">Uncharacterized protein</fullName>
    </submittedName>
</protein>
<comment type="caution">
    <text evidence="1">The sequence shown here is derived from an EMBL/GenBank/DDBJ whole genome shotgun (WGS) entry which is preliminary data.</text>
</comment>
<dbReference type="Proteomes" id="UP000182680">
    <property type="component" value="Unassembled WGS sequence"/>
</dbReference>
<evidence type="ECO:0000313" key="2">
    <source>
        <dbReference type="Proteomes" id="UP000182680"/>
    </source>
</evidence>